<comment type="caution">
    <text evidence="3">The sequence shown here is derived from an EMBL/GenBank/DDBJ whole genome shotgun (WGS) entry which is preliminary data.</text>
</comment>
<evidence type="ECO:0000256" key="2">
    <source>
        <dbReference type="PROSITE-ProRule" id="PRU00504"/>
    </source>
</evidence>
<accession>A0A815IF92</accession>
<dbReference type="PROSITE" id="PS51125">
    <property type="entry name" value="NHL"/>
    <property type="match status" value="1"/>
</dbReference>
<evidence type="ECO:0000313" key="3">
    <source>
        <dbReference type="EMBL" id="CAF1367884.1"/>
    </source>
</evidence>
<name>A0A815IF92_9BILA</name>
<reference evidence="3" key="1">
    <citation type="submission" date="2021-02" db="EMBL/GenBank/DDBJ databases">
        <authorList>
            <person name="Nowell W R."/>
        </authorList>
    </citation>
    <scope>NUCLEOTIDE SEQUENCE</scope>
</reference>
<keyword evidence="5" id="KW-1185">Reference proteome</keyword>
<dbReference type="SUPFAM" id="SSF63829">
    <property type="entry name" value="Calcium-dependent phosphotriesterase"/>
    <property type="match status" value="1"/>
</dbReference>
<dbReference type="EMBL" id="CAJNOQ010015749">
    <property type="protein sequence ID" value="CAF1367884.1"/>
    <property type="molecule type" value="Genomic_DNA"/>
</dbReference>
<feature type="repeat" description="NHL" evidence="2">
    <location>
        <begin position="1"/>
        <end position="38"/>
    </location>
</feature>
<organism evidence="3 5">
    <name type="scientific">Didymodactylos carnosus</name>
    <dbReference type="NCBI Taxonomy" id="1234261"/>
    <lineage>
        <taxon>Eukaryota</taxon>
        <taxon>Metazoa</taxon>
        <taxon>Spiralia</taxon>
        <taxon>Gnathifera</taxon>
        <taxon>Rotifera</taxon>
        <taxon>Eurotatoria</taxon>
        <taxon>Bdelloidea</taxon>
        <taxon>Philodinida</taxon>
        <taxon>Philodinidae</taxon>
        <taxon>Didymodactylos</taxon>
    </lineage>
</organism>
<sequence>MRRFPRNGSTAVLHQPSGLYVVSSSGNIYVADSANQRVLRWLPGGDPATGGGLVASNTLGSPYGIVVEQTLTKNRPSYNDCVDHELLSDGDMLDIIGL</sequence>
<evidence type="ECO:0000256" key="1">
    <source>
        <dbReference type="ARBA" id="ARBA00022737"/>
    </source>
</evidence>
<dbReference type="AlphaFoldDB" id="A0A815IF92"/>
<gene>
    <name evidence="3" type="ORF">GPM918_LOCUS31709</name>
    <name evidence="4" type="ORF">SRO942_LOCUS32359</name>
</gene>
<keyword evidence="1" id="KW-0677">Repeat</keyword>
<protein>
    <submittedName>
        <fullName evidence="3">Uncharacterized protein</fullName>
    </submittedName>
</protein>
<dbReference type="InterPro" id="IPR011042">
    <property type="entry name" value="6-blade_b-propeller_TolB-like"/>
</dbReference>
<evidence type="ECO:0000313" key="4">
    <source>
        <dbReference type="EMBL" id="CAF4251391.1"/>
    </source>
</evidence>
<dbReference type="Proteomes" id="UP000663829">
    <property type="component" value="Unassembled WGS sequence"/>
</dbReference>
<dbReference type="InterPro" id="IPR001258">
    <property type="entry name" value="NHL_repeat"/>
</dbReference>
<dbReference type="Proteomes" id="UP000681722">
    <property type="component" value="Unassembled WGS sequence"/>
</dbReference>
<dbReference type="Gene3D" id="2.120.10.30">
    <property type="entry name" value="TolB, C-terminal domain"/>
    <property type="match status" value="1"/>
</dbReference>
<dbReference type="Pfam" id="PF01436">
    <property type="entry name" value="NHL"/>
    <property type="match status" value="1"/>
</dbReference>
<dbReference type="EMBL" id="CAJOBC010073745">
    <property type="protein sequence ID" value="CAF4251391.1"/>
    <property type="molecule type" value="Genomic_DNA"/>
</dbReference>
<evidence type="ECO:0000313" key="5">
    <source>
        <dbReference type="Proteomes" id="UP000663829"/>
    </source>
</evidence>
<proteinExistence type="predicted"/>